<dbReference type="Pfam" id="PF18895">
    <property type="entry name" value="T4SS_pilin"/>
    <property type="match status" value="1"/>
</dbReference>
<name>A0A2H0KB86_9BACT</name>
<sequence length="154" mass="16908">MKTKQTRSVLLSVLLLFVFSVAFAPGTTYAGDCADTDYRASHITECASWTPPSGQTTMGSLYDVIAAVQDLIYFIMPIVVTLAVLVILWGIFGYVMHGDEEEKRTQGKQFIIWGIIGLFVMLSIWGLVNVLKSTFSLKNDPPSAMPMLPAIPAE</sequence>
<feature type="transmembrane region" description="Helical" evidence="1">
    <location>
        <begin position="71"/>
        <end position="98"/>
    </location>
</feature>
<dbReference type="AlphaFoldDB" id="A0A2H0KB86"/>
<keyword evidence="1" id="KW-0812">Transmembrane</keyword>
<reference evidence="3 4" key="1">
    <citation type="submission" date="2017-09" db="EMBL/GenBank/DDBJ databases">
        <title>Depth-based differentiation of microbial function through sediment-hosted aquifers and enrichment of novel symbionts in the deep terrestrial subsurface.</title>
        <authorList>
            <person name="Probst A.J."/>
            <person name="Ladd B."/>
            <person name="Jarett J.K."/>
            <person name="Geller-Mcgrath D.E."/>
            <person name="Sieber C.M."/>
            <person name="Emerson J.B."/>
            <person name="Anantharaman K."/>
            <person name="Thomas B.C."/>
            <person name="Malmstrom R."/>
            <person name="Stieglmeier M."/>
            <person name="Klingl A."/>
            <person name="Woyke T."/>
            <person name="Ryan C.M."/>
            <person name="Banfield J.F."/>
        </authorList>
    </citation>
    <scope>NUCLEOTIDE SEQUENCE [LARGE SCALE GENOMIC DNA]</scope>
    <source>
        <strain evidence="3">CG11_big_fil_rev_8_21_14_0_20_46_11</strain>
    </source>
</reference>
<evidence type="ECO:0000313" key="4">
    <source>
        <dbReference type="Proteomes" id="UP000229342"/>
    </source>
</evidence>
<feature type="chain" id="PRO_5013897119" description="Cardiolipin synthase N-terminal domain-containing protein" evidence="2">
    <location>
        <begin position="25"/>
        <end position="154"/>
    </location>
</feature>
<feature type="signal peptide" evidence="2">
    <location>
        <begin position="1"/>
        <end position="24"/>
    </location>
</feature>
<comment type="caution">
    <text evidence="3">The sequence shown here is derived from an EMBL/GenBank/DDBJ whole genome shotgun (WGS) entry which is preliminary data.</text>
</comment>
<dbReference type="EMBL" id="PCVG01000045">
    <property type="protein sequence ID" value="PIQ68528.1"/>
    <property type="molecule type" value="Genomic_DNA"/>
</dbReference>
<keyword evidence="2" id="KW-0732">Signal</keyword>
<evidence type="ECO:0000256" key="2">
    <source>
        <dbReference type="SAM" id="SignalP"/>
    </source>
</evidence>
<evidence type="ECO:0000313" key="3">
    <source>
        <dbReference type="EMBL" id="PIQ68528.1"/>
    </source>
</evidence>
<keyword evidence="1" id="KW-1133">Transmembrane helix</keyword>
<accession>A0A2H0KB86</accession>
<evidence type="ECO:0008006" key="5">
    <source>
        <dbReference type="Google" id="ProtNLM"/>
    </source>
</evidence>
<protein>
    <recommendedName>
        <fullName evidence="5">Cardiolipin synthase N-terminal domain-containing protein</fullName>
    </recommendedName>
</protein>
<proteinExistence type="predicted"/>
<keyword evidence="1" id="KW-0472">Membrane</keyword>
<feature type="transmembrane region" description="Helical" evidence="1">
    <location>
        <begin position="110"/>
        <end position="128"/>
    </location>
</feature>
<dbReference type="Proteomes" id="UP000229342">
    <property type="component" value="Unassembled WGS sequence"/>
</dbReference>
<organism evidence="3 4">
    <name type="scientific">Candidatus Taylorbacteria bacterium CG11_big_fil_rev_8_21_14_0_20_46_11</name>
    <dbReference type="NCBI Taxonomy" id="1975025"/>
    <lineage>
        <taxon>Bacteria</taxon>
        <taxon>Candidatus Tayloriibacteriota</taxon>
    </lineage>
</organism>
<evidence type="ECO:0000256" key="1">
    <source>
        <dbReference type="SAM" id="Phobius"/>
    </source>
</evidence>
<dbReference type="InterPro" id="IPR043993">
    <property type="entry name" value="T4SS_pilin"/>
</dbReference>
<gene>
    <name evidence="3" type="ORF">COV91_03680</name>
</gene>